<reference evidence="3" key="1">
    <citation type="journal article" date="2013" name="G3 (Bethesda)">
        <title>Comparative genomics of a plant-pathogenic fungus, Pyrenophora tritici-repentis, reveals transduplication and the impact of repeat elements on pathogenicity and population divergence.</title>
        <authorList>
            <person name="Manning V.A."/>
            <person name="Pandelova I."/>
            <person name="Dhillon B."/>
            <person name="Wilhelm L.J."/>
            <person name="Goodwin S.B."/>
            <person name="Berlin A.M."/>
            <person name="Figueroa M."/>
            <person name="Freitag M."/>
            <person name="Hane J.K."/>
            <person name="Henrissat B."/>
            <person name="Holman W.H."/>
            <person name="Kodira C.D."/>
            <person name="Martin J."/>
            <person name="Oliver R.P."/>
            <person name="Robbertse B."/>
            <person name="Schackwitz W."/>
            <person name="Schwartz D.C."/>
            <person name="Spatafora J.W."/>
            <person name="Turgeon B.G."/>
            <person name="Yandava C."/>
            <person name="Young S."/>
            <person name="Zhou S."/>
            <person name="Zeng Q."/>
            <person name="Grigoriev I.V."/>
            <person name="Ma L.-J."/>
            <person name="Ciuffetti L.M."/>
        </authorList>
    </citation>
    <scope>NUCLEOTIDE SEQUENCE [LARGE SCALE GENOMIC DNA]</scope>
    <source>
        <strain evidence="3">Pt-1C-BFP</strain>
    </source>
</reference>
<gene>
    <name evidence="2" type="ORF">PTRG_08357</name>
</gene>
<dbReference type="PANTHER" id="PTHR24148">
    <property type="entry name" value="ANKYRIN REPEAT DOMAIN-CONTAINING PROTEIN 39 HOMOLOG-RELATED"/>
    <property type="match status" value="1"/>
</dbReference>
<dbReference type="OrthoDB" id="3557394at2759"/>
<dbReference type="InterPro" id="IPR052895">
    <property type="entry name" value="HetReg/Transcr_Mod"/>
</dbReference>
<dbReference type="AlphaFoldDB" id="B2WDY4"/>
<organism evidence="2 3">
    <name type="scientific">Pyrenophora tritici-repentis (strain Pt-1C-BFP)</name>
    <name type="common">Wheat tan spot fungus</name>
    <name type="synonym">Drechslera tritici-repentis</name>
    <dbReference type="NCBI Taxonomy" id="426418"/>
    <lineage>
        <taxon>Eukaryota</taxon>
        <taxon>Fungi</taxon>
        <taxon>Dikarya</taxon>
        <taxon>Ascomycota</taxon>
        <taxon>Pezizomycotina</taxon>
        <taxon>Dothideomycetes</taxon>
        <taxon>Pleosporomycetidae</taxon>
        <taxon>Pleosporales</taxon>
        <taxon>Pleosporineae</taxon>
        <taxon>Pleosporaceae</taxon>
        <taxon>Pyrenophora</taxon>
    </lineage>
</organism>
<dbReference type="InParanoid" id="B2WDY4"/>
<dbReference type="Pfam" id="PF06985">
    <property type="entry name" value="HET"/>
    <property type="match status" value="1"/>
</dbReference>
<dbReference type="PANTHER" id="PTHR24148:SF73">
    <property type="entry name" value="HET DOMAIN PROTEIN (AFU_ORTHOLOGUE AFUA_8G01020)"/>
    <property type="match status" value="1"/>
</dbReference>
<dbReference type="KEGG" id="ptrr:6346639"/>
<proteinExistence type="predicted"/>
<dbReference type="GeneID" id="6346639"/>
<dbReference type="eggNOG" id="ENOG502SS3X">
    <property type="taxonomic scope" value="Eukaryota"/>
</dbReference>
<evidence type="ECO:0000313" key="2">
    <source>
        <dbReference type="EMBL" id="EDU51276.1"/>
    </source>
</evidence>
<dbReference type="InterPro" id="IPR010730">
    <property type="entry name" value="HET"/>
</dbReference>
<name>B2WDY4_PYRTR</name>
<dbReference type="Proteomes" id="UP000001471">
    <property type="component" value="Unassembled WGS sequence"/>
</dbReference>
<protein>
    <recommendedName>
        <fullName evidence="1">Heterokaryon incompatibility domain-containing protein</fullName>
    </recommendedName>
</protein>
<evidence type="ECO:0000313" key="3">
    <source>
        <dbReference type="Proteomes" id="UP000001471"/>
    </source>
</evidence>
<dbReference type="Pfam" id="PF26639">
    <property type="entry name" value="Het-6_barrel"/>
    <property type="match status" value="1"/>
</dbReference>
<feature type="domain" description="Heterokaryon incompatibility" evidence="1">
    <location>
        <begin position="61"/>
        <end position="202"/>
    </location>
</feature>
<dbReference type="OMA" id="MDWSLPC"/>
<dbReference type="HOGENOM" id="CLU_004184_7_4_1"/>
<sequence>MAHNIVSRVAKVFRVATPDLYTPLNTGSHAFRLLHLLPGAWEDDISAELHECSMIECRNRYITISYTWGQPNEVPRVPIACNGKTVFIFENLCVALRRLRRPNHVLLIWVDALCINQDDTLERAHQVGLMGEIYSNSQETAIWLGEPASNEHDGRDLLKADAKPSRIIWNGDERDKSLRDAYFADTERSHLFGVPAVDRSWTENGPDTFGALCLIHSFAEDASHAALNTLDKEKVAAIRRYGFGSIWQGLVLAKARKTVGNIRRAGLVLPLAGDLEAVLSRKRLQDIPSWVMDWSLPCLPTEIERVTSLHAYDASGSRKGSVRFQPSSQLLEVEAICIDHVVTVGDVSRHTQINDTYAALLGWRSLTRTFGKTSEHYPSGGTYEGAFWRTLITDLIHTAAIDHTLKTATASRRFFFTSNGYMGMGPKTTMAGDQVFVLKGSKAPFMVIQDRSVIVEGDNWIALISGDDSEEHISATTKLKTSFRLVGDCFAHDLMDGEAFEQADAQIEKVYLA</sequence>
<dbReference type="EMBL" id="DS231623">
    <property type="protein sequence ID" value="EDU51276.1"/>
    <property type="molecule type" value="Genomic_DNA"/>
</dbReference>
<accession>B2WDY4</accession>
<evidence type="ECO:0000259" key="1">
    <source>
        <dbReference type="Pfam" id="PF06985"/>
    </source>
</evidence>